<dbReference type="InterPro" id="IPR008927">
    <property type="entry name" value="6-PGluconate_DH-like_C_sf"/>
</dbReference>
<dbReference type="GO" id="GO:0010124">
    <property type="term" value="P:phenylacetate catabolic process"/>
    <property type="evidence" value="ECO:0007669"/>
    <property type="project" value="InterPro"/>
</dbReference>
<keyword evidence="7" id="KW-1185">Reference proteome</keyword>
<proteinExistence type="predicted"/>
<dbReference type="Gene3D" id="3.40.50.720">
    <property type="entry name" value="NAD(P)-binding Rossmann-like Domain"/>
    <property type="match status" value="1"/>
</dbReference>
<name>A0A9J6RR03_9GAMM</name>
<evidence type="ECO:0000256" key="1">
    <source>
        <dbReference type="ARBA" id="ARBA00023002"/>
    </source>
</evidence>
<dbReference type="GO" id="GO:0006631">
    <property type="term" value="P:fatty acid metabolic process"/>
    <property type="evidence" value="ECO:0007669"/>
    <property type="project" value="InterPro"/>
</dbReference>
<dbReference type="SUPFAM" id="SSF48179">
    <property type="entry name" value="6-phosphogluconate dehydrogenase C-terminal domain-like"/>
    <property type="match status" value="2"/>
</dbReference>
<keyword evidence="2" id="KW-0520">NAD</keyword>
<dbReference type="EMBL" id="JAPTGG010000023">
    <property type="protein sequence ID" value="MCZ0867126.1"/>
    <property type="molecule type" value="Genomic_DNA"/>
</dbReference>
<sequence length="516" mass="54885">MGALPTNTVIAVIGAGTMGAGIAQVAAKAGHSVLLYDAVAGAAQQGIERTAAGLQKLVQRNKISSADCEALLSRMQPCDAIEDLAPAKLVIEAIVERLEVKQQLFSQLENICSADTIFASNTSSISITAIGAALSRPQHLLGMHFFNPAPVMKLVEVISGVATDAGIAQQLFDTAAAWGKKPVLARSTPGFIVNRVARPFYAEALRVLEEGGADVATIDAIVRESGGFRMGPFELMDLIGHDVNYAVTNSVFDAYFQDPRFKPSLLQQELVNAGYLGRKSGRGFYHYGDTAEQSASQPQTASAQPAPTAIRYRGDLGVAKTLLAQAEKAGIAVSSAGHYHSPGIEIDGVRLALSDGRTATQCSAEDNHAELVLFDLALDYEQAQRIALTKSDQCSEQGLNKAIGFFQALGKSVSVIDDVPGMVLMRTVCMLANEGADAVNQQVCDAAAVDLAMQAGVNYPRGPLAWAEDIGLAWVVDSLDNIAAIYGEDRYRVSPLLCRKVYSSSRFFSDQPNDNE</sequence>
<dbReference type="Pfam" id="PF02737">
    <property type="entry name" value="3HCDH_N"/>
    <property type="match status" value="1"/>
</dbReference>
<dbReference type="Pfam" id="PF00725">
    <property type="entry name" value="3HCDH"/>
    <property type="match status" value="2"/>
</dbReference>
<dbReference type="FunFam" id="3.40.50.720:FF:000009">
    <property type="entry name" value="Fatty oxidation complex, alpha subunit"/>
    <property type="match status" value="1"/>
</dbReference>
<dbReference type="GO" id="GO:0070403">
    <property type="term" value="F:NAD+ binding"/>
    <property type="evidence" value="ECO:0007669"/>
    <property type="project" value="InterPro"/>
</dbReference>
<reference evidence="6 7" key="1">
    <citation type="submission" date="2022-12" db="EMBL/GenBank/DDBJ databases">
        <title>Dasania phycosphaerae sp. nov., isolated from particulate material of the south coast of Korea.</title>
        <authorList>
            <person name="Jiang Y."/>
        </authorList>
    </citation>
    <scope>NUCLEOTIDE SEQUENCE [LARGE SCALE GENOMIC DNA]</scope>
    <source>
        <strain evidence="6 7">GY-19</strain>
    </source>
</reference>
<dbReference type="InterPro" id="IPR006180">
    <property type="entry name" value="3-OHacyl-CoA_DH_CS"/>
</dbReference>
<evidence type="ECO:0000256" key="2">
    <source>
        <dbReference type="ARBA" id="ARBA00023027"/>
    </source>
</evidence>
<protein>
    <submittedName>
        <fullName evidence="6">3-hydroxyacyl-CoA dehydrogenase PaaC</fullName>
    </submittedName>
</protein>
<dbReference type="RefSeq" id="WP_258333055.1">
    <property type="nucleotide sequence ID" value="NZ_JAPTGG010000023.1"/>
</dbReference>
<accession>A0A9J6RR03</accession>
<dbReference type="PROSITE" id="PS00067">
    <property type="entry name" value="3HCDH"/>
    <property type="match status" value="1"/>
</dbReference>
<feature type="domain" description="3-hydroxybutyryl-CoA dehydrogenase reduced Rossmann-fold" evidence="5">
    <location>
        <begin position="351"/>
        <end position="420"/>
    </location>
</feature>
<dbReference type="SUPFAM" id="SSF51735">
    <property type="entry name" value="NAD(P)-binding Rossmann-fold domains"/>
    <property type="match status" value="1"/>
</dbReference>
<dbReference type="AlphaFoldDB" id="A0A9J6RR03"/>
<organism evidence="6 7">
    <name type="scientific">Dasania phycosphaerae</name>
    <dbReference type="NCBI Taxonomy" id="2950436"/>
    <lineage>
        <taxon>Bacteria</taxon>
        <taxon>Pseudomonadati</taxon>
        <taxon>Pseudomonadota</taxon>
        <taxon>Gammaproteobacteria</taxon>
        <taxon>Cellvibrionales</taxon>
        <taxon>Spongiibacteraceae</taxon>
        <taxon>Dasania</taxon>
    </lineage>
</organism>
<dbReference type="NCBIfam" id="TIGR02279">
    <property type="entry name" value="PaaC-3OHAcCoADH"/>
    <property type="match status" value="1"/>
</dbReference>
<dbReference type="InterPro" id="IPR036291">
    <property type="entry name" value="NAD(P)-bd_dom_sf"/>
</dbReference>
<gene>
    <name evidence="6" type="primary">paaC</name>
    <name evidence="6" type="ORF">O0V09_18165</name>
</gene>
<dbReference type="InterPro" id="IPR011967">
    <property type="entry name" value="3-OHacyl-CoA_DH_PaaH"/>
</dbReference>
<keyword evidence="1" id="KW-0560">Oxidoreductase</keyword>
<evidence type="ECO:0000313" key="7">
    <source>
        <dbReference type="Proteomes" id="UP001069090"/>
    </source>
</evidence>
<evidence type="ECO:0000259" key="5">
    <source>
        <dbReference type="Pfam" id="PF18321"/>
    </source>
</evidence>
<dbReference type="Proteomes" id="UP001069090">
    <property type="component" value="Unassembled WGS sequence"/>
</dbReference>
<dbReference type="NCBIfam" id="NF006124">
    <property type="entry name" value="PRK08268.1"/>
    <property type="match status" value="1"/>
</dbReference>
<dbReference type="Gene3D" id="1.10.1040.50">
    <property type="match status" value="1"/>
</dbReference>
<evidence type="ECO:0000259" key="4">
    <source>
        <dbReference type="Pfam" id="PF02737"/>
    </source>
</evidence>
<evidence type="ECO:0000313" key="6">
    <source>
        <dbReference type="EMBL" id="MCZ0867126.1"/>
    </source>
</evidence>
<dbReference type="GO" id="GO:0008691">
    <property type="term" value="F:3-hydroxybutyryl-CoA dehydrogenase activity"/>
    <property type="evidence" value="ECO:0007669"/>
    <property type="project" value="InterPro"/>
</dbReference>
<dbReference type="PANTHER" id="PTHR48075:SF5">
    <property type="entry name" value="3-HYDROXYBUTYRYL-COA DEHYDROGENASE"/>
    <property type="match status" value="1"/>
</dbReference>
<comment type="caution">
    <text evidence="6">The sequence shown here is derived from an EMBL/GenBank/DDBJ whole genome shotgun (WGS) entry which is preliminary data.</text>
</comment>
<dbReference type="InterPro" id="IPR041040">
    <property type="entry name" value="3HCDH_RFF"/>
</dbReference>
<dbReference type="PANTHER" id="PTHR48075">
    <property type="entry name" value="3-HYDROXYACYL-COA DEHYDROGENASE FAMILY PROTEIN"/>
    <property type="match status" value="1"/>
</dbReference>
<feature type="domain" description="3-hydroxyacyl-CoA dehydrogenase C-terminal" evidence="3">
    <location>
        <begin position="421"/>
        <end position="501"/>
    </location>
</feature>
<feature type="domain" description="3-hydroxyacyl-CoA dehydrogenase NAD binding" evidence="4">
    <location>
        <begin position="10"/>
        <end position="186"/>
    </location>
</feature>
<feature type="domain" description="3-hydroxyacyl-CoA dehydrogenase C-terminal" evidence="3">
    <location>
        <begin position="190"/>
        <end position="287"/>
    </location>
</feature>
<dbReference type="InterPro" id="IPR006176">
    <property type="entry name" value="3-OHacyl-CoA_DH_NAD-bd"/>
</dbReference>
<evidence type="ECO:0000259" key="3">
    <source>
        <dbReference type="Pfam" id="PF00725"/>
    </source>
</evidence>
<dbReference type="Pfam" id="PF18321">
    <property type="entry name" value="3HCDH_RFF"/>
    <property type="match status" value="1"/>
</dbReference>
<dbReference type="InterPro" id="IPR006108">
    <property type="entry name" value="3HC_DH_C"/>
</dbReference>